<dbReference type="InterPro" id="IPR014721">
    <property type="entry name" value="Ribsml_uS5_D2-typ_fold_subgr"/>
</dbReference>
<dbReference type="GO" id="GO:0022627">
    <property type="term" value="C:cytosolic small ribosomal subunit"/>
    <property type="evidence" value="ECO:0007669"/>
    <property type="project" value="TreeGrafter"/>
</dbReference>
<dbReference type="Gene3D" id="3.30.230.10">
    <property type="match status" value="1"/>
</dbReference>
<gene>
    <name evidence="8" type="ORF">EXN66_Car021032</name>
</gene>
<evidence type="ECO:0000256" key="2">
    <source>
        <dbReference type="ARBA" id="ARBA00022980"/>
    </source>
</evidence>
<evidence type="ECO:0000256" key="4">
    <source>
        <dbReference type="ARBA" id="ARBA00035259"/>
    </source>
</evidence>
<keyword evidence="3 7" id="KW-0687">Ribonucleoprotein</keyword>
<proteinExistence type="inferred from homology"/>
<keyword evidence="9" id="KW-1185">Reference proteome</keyword>
<dbReference type="EMBL" id="CM015732">
    <property type="protein sequence ID" value="KAF3705341.1"/>
    <property type="molecule type" value="Genomic_DNA"/>
</dbReference>
<evidence type="ECO:0000256" key="5">
    <source>
        <dbReference type="ARBA" id="ARBA00043019"/>
    </source>
</evidence>
<dbReference type="InterPro" id="IPR000754">
    <property type="entry name" value="Ribosomal_uS9"/>
</dbReference>
<dbReference type="SUPFAM" id="SSF54211">
    <property type="entry name" value="Ribosomal protein S5 domain 2-like"/>
    <property type="match status" value="1"/>
</dbReference>
<protein>
    <recommendedName>
        <fullName evidence="4">Small ribosomal subunit protein uS9</fullName>
    </recommendedName>
    <alternativeName>
        <fullName evidence="5">40S ribosomal protein S16</fullName>
    </alternativeName>
</protein>
<evidence type="ECO:0000256" key="1">
    <source>
        <dbReference type="ARBA" id="ARBA00005251"/>
    </source>
</evidence>
<dbReference type="GO" id="GO:0003723">
    <property type="term" value="F:RNA binding"/>
    <property type="evidence" value="ECO:0007669"/>
    <property type="project" value="TreeGrafter"/>
</dbReference>
<comment type="function">
    <text evidence="6">Component of the small ribosomal subunit. The ribosome is a large ribonucleoprotein complex responsible for the synthesis of proteins in the cell.</text>
</comment>
<dbReference type="GO" id="GO:0003735">
    <property type="term" value="F:structural constituent of ribosome"/>
    <property type="evidence" value="ECO:0007669"/>
    <property type="project" value="InterPro"/>
</dbReference>
<evidence type="ECO:0000256" key="7">
    <source>
        <dbReference type="RuleBase" id="RU003815"/>
    </source>
</evidence>
<organism evidence="8 9">
    <name type="scientific">Channa argus</name>
    <name type="common">Northern snakehead</name>
    <name type="synonym">Ophicephalus argus</name>
    <dbReference type="NCBI Taxonomy" id="215402"/>
    <lineage>
        <taxon>Eukaryota</taxon>
        <taxon>Metazoa</taxon>
        <taxon>Chordata</taxon>
        <taxon>Craniata</taxon>
        <taxon>Vertebrata</taxon>
        <taxon>Euteleostomi</taxon>
        <taxon>Actinopterygii</taxon>
        <taxon>Neopterygii</taxon>
        <taxon>Teleostei</taxon>
        <taxon>Neoteleostei</taxon>
        <taxon>Acanthomorphata</taxon>
        <taxon>Anabantaria</taxon>
        <taxon>Anabantiformes</taxon>
        <taxon>Channoidei</taxon>
        <taxon>Channidae</taxon>
        <taxon>Channa</taxon>
    </lineage>
</organism>
<dbReference type="Pfam" id="PF00380">
    <property type="entry name" value="Ribosomal_S9"/>
    <property type="match status" value="1"/>
</dbReference>
<dbReference type="InterPro" id="IPR020574">
    <property type="entry name" value="Ribosomal_uS9_CS"/>
</dbReference>
<dbReference type="AlphaFoldDB" id="A0A6G1QRM5"/>
<evidence type="ECO:0000256" key="6">
    <source>
        <dbReference type="ARBA" id="ARBA00045746"/>
    </source>
</evidence>
<keyword evidence="2 7" id="KW-0689">Ribosomal protein</keyword>
<accession>A0A6G1QRM5</accession>
<reference evidence="9" key="2">
    <citation type="submission" date="2019-02" db="EMBL/GenBank/DDBJ databases">
        <title>Opniocepnalus argus Var Kimnra genome.</title>
        <authorList>
            <person name="Zhou C."/>
            <person name="Xiao S."/>
        </authorList>
    </citation>
    <scope>NUCLEOTIDE SEQUENCE [LARGE SCALE GENOMIC DNA]</scope>
</reference>
<comment type="similarity">
    <text evidence="1 7">Belongs to the universal ribosomal protein uS9 family.</text>
</comment>
<evidence type="ECO:0000313" key="8">
    <source>
        <dbReference type="EMBL" id="KAF3705341.1"/>
    </source>
</evidence>
<sequence length="306" mass="33335">MKIRNKEGFAGVMTHRGCSPADVRAESAPAHKYTLTEKGQDGAKNMPAKGPLQSVQVFGRKKTATAVAHCKRGNGLIKVNGRPLEMVEPATLQYKLLEPVLLLGKERFAGVDIRVRVKGGGHVAQIYAIRQAISKALVAYYQKYVDEASKKEIKDILIQYDRTLLVADPRRCESKKFGGPGARARYQKSYRSLVVTLDVACAQGEPGHAEVSPRELGYYPQAKSEAHIPGGRDGSVTIGKQRLLVTENALRPEPGQRSEGEEVVGLRWAWTSRGPGPRLPLSVVNCPDLQGLQGHPVLVPSNLDSS</sequence>
<dbReference type="PANTHER" id="PTHR21569:SF16">
    <property type="entry name" value="RIBOSOMAL PROTEIN S16"/>
    <property type="match status" value="1"/>
</dbReference>
<dbReference type="FunFam" id="3.30.230.10:FF:000184">
    <property type="entry name" value="40S ribosomal protein S16"/>
    <property type="match status" value="1"/>
</dbReference>
<evidence type="ECO:0000256" key="3">
    <source>
        <dbReference type="ARBA" id="ARBA00023274"/>
    </source>
</evidence>
<dbReference type="GO" id="GO:0006412">
    <property type="term" value="P:translation"/>
    <property type="evidence" value="ECO:0007669"/>
    <property type="project" value="InterPro"/>
</dbReference>
<name>A0A6G1QRM5_CHAAH</name>
<dbReference type="GO" id="GO:0000462">
    <property type="term" value="P:maturation of SSU-rRNA from tricistronic rRNA transcript (SSU-rRNA, 5.8S rRNA, LSU-rRNA)"/>
    <property type="evidence" value="ECO:0007669"/>
    <property type="project" value="TreeGrafter"/>
</dbReference>
<dbReference type="Proteomes" id="UP000503349">
    <property type="component" value="Chromosome 21"/>
</dbReference>
<dbReference type="InterPro" id="IPR020568">
    <property type="entry name" value="Ribosomal_Su5_D2-typ_SF"/>
</dbReference>
<dbReference type="PANTHER" id="PTHR21569">
    <property type="entry name" value="RIBOSOMAL PROTEIN S9"/>
    <property type="match status" value="1"/>
</dbReference>
<evidence type="ECO:0000313" key="9">
    <source>
        <dbReference type="Proteomes" id="UP000503349"/>
    </source>
</evidence>
<reference evidence="8 9" key="1">
    <citation type="submission" date="2019-02" db="EMBL/GenBank/DDBJ databases">
        <title>Opniocepnalus argus genome.</title>
        <authorList>
            <person name="Zhou C."/>
            <person name="Xiao S."/>
        </authorList>
    </citation>
    <scope>NUCLEOTIDE SEQUENCE [LARGE SCALE GENOMIC DNA]</scope>
    <source>
        <strain evidence="8">OARG1902GOOAL</strain>
        <tissue evidence="8">Muscle</tissue>
    </source>
</reference>
<dbReference type="PROSITE" id="PS00360">
    <property type="entry name" value="RIBOSOMAL_S9"/>
    <property type="match status" value="1"/>
</dbReference>